<dbReference type="SUPFAM" id="SSF55073">
    <property type="entry name" value="Nucleotide cyclase"/>
    <property type="match status" value="1"/>
</dbReference>
<dbReference type="InterPro" id="IPR000160">
    <property type="entry name" value="GGDEF_dom"/>
</dbReference>
<proteinExistence type="predicted"/>
<dbReference type="InterPro" id="IPR001633">
    <property type="entry name" value="EAL_dom"/>
</dbReference>
<dbReference type="Gene3D" id="3.20.20.450">
    <property type="entry name" value="EAL domain"/>
    <property type="match status" value="1"/>
</dbReference>
<evidence type="ECO:0000259" key="3">
    <source>
        <dbReference type="PROSITE" id="PS50883"/>
    </source>
</evidence>
<feature type="transmembrane region" description="Helical" evidence="2">
    <location>
        <begin position="235"/>
        <end position="256"/>
    </location>
</feature>
<keyword evidence="6" id="KW-1185">Reference proteome</keyword>
<dbReference type="InterPro" id="IPR029787">
    <property type="entry name" value="Nucleotide_cyclase"/>
</dbReference>
<protein>
    <submittedName>
        <fullName evidence="5">Bifunctional diguanylate cyclase/phosphodiesterase</fullName>
    </submittedName>
</protein>
<dbReference type="PANTHER" id="PTHR44757">
    <property type="entry name" value="DIGUANYLATE CYCLASE DGCP"/>
    <property type="match status" value="1"/>
</dbReference>
<feature type="transmembrane region" description="Helical" evidence="2">
    <location>
        <begin position="332"/>
        <end position="350"/>
    </location>
</feature>
<evidence type="ECO:0000313" key="5">
    <source>
        <dbReference type="EMBL" id="MBR7834052.1"/>
    </source>
</evidence>
<feature type="transmembrane region" description="Helical" evidence="2">
    <location>
        <begin position="49"/>
        <end position="70"/>
    </location>
</feature>
<dbReference type="InterPro" id="IPR035919">
    <property type="entry name" value="EAL_sf"/>
</dbReference>
<keyword evidence="2" id="KW-0812">Transmembrane</keyword>
<dbReference type="FunFam" id="3.30.70.270:FF:000001">
    <property type="entry name" value="Diguanylate cyclase domain protein"/>
    <property type="match status" value="1"/>
</dbReference>
<dbReference type="InterPro" id="IPR043128">
    <property type="entry name" value="Rev_trsase/Diguanyl_cyclase"/>
</dbReference>
<evidence type="ECO:0000256" key="2">
    <source>
        <dbReference type="SAM" id="Phobius"/>
    </source>
</evidence>
<dbReference type="EMBL" id="JAGSOG010000046">
    <property type="protein sequence ID" value="MBR7834052.1"/>
    <property type="molecule type" value="Genomic_DNA"/>
</dbReference>
<evidence type="ECO:0000313" key="6">
    <source>
        <dbReference type="Proteomes" id="UP000675781"/>
    </source>
</evidence>
<dbReference type="InterPro" id="IPR052155">
    <property type="entry name" value="Biofilm_reg_signaling"/>
</dbReference>
<reference evidence="5" key="1">
    <citation type="submission" date="2021-04" db="EMBL/GenBank/DDBJ databases">
        <title>Genome based classification of Actinospica acidithermotolerans sp. nov., an actinobacterium isolated from an Indonesian hot spring.</title>
        <authorList>
            <person name="Kusuma A.B."/>
            <person name="Putra K.E."/>
            <person name="Nafisah S."/>
            <person name="Loh J."/>
            <person name="Nouioui I."/>
            <person name="Goodfellow M."/>
        </authorList>
    </citation>
    <scope>NUCLEOTIDE SEQUENCE</scope>
    <source>
        <strain evidence="5">CSCA 57</strain>
    </source>
</reference>
<feature type="transmembrane region" description="Helical" evidence="2">
    <location>
        <begin position="200"/>
        <end position="223"/>
    </location>
</feature>
<dbReference type="PROSITE" id="PS50887">
    <property type="entry name" value="GGDEF"/>
    <property type="match status" value="1"/>
</dbReference>
<dbReference type="SMART" id="SM00052">
    <property type="entry name" value="EAL"/>
    <property type="match status" value="1"/>
</dbReference>
<dbReference type="PANTHER" id="PTHR44757:SF2">
    <property type="entry name" value="BIOFILM ARCHITECTURE MAINTENANCE PROTEIN MBAA"/>
    <property type="match status" value="1"/>
</dbReference>
<dbReference type="CDD" id="cd01949">
    <property type="entry name" value="GGDEF"/>
    <property type="match status" value="1"/>
</dbReference>
<dbReference type="AlphaFoldDB" id="A0A941EP77"/>
<feature type="transmembrane region" description="Helical" evidence="2">
    <location>
        <begin position="299"/>
        <end position="320"/>
    </location>
</feature>
<name>A0A941EP77_9ACTN</name>
<feature type="transmembrane region" description="Helical" evidence="2">
    <location>
        <begin position="105"/>
        <end position="125"/>
    </location>
</feature>
<organism evidence="5 6">
    <name type="scientific">Actinospica durhamensis</name>
    <dbReference type="NCBI Taxonomy" id="1508375"/>
    <lineage>
        <taxon>Bacteria</taxon>
        <taxon>Bacillati</taxon>
        <taxon>Actinomycetota</taxon>
        <taxon>Actinomycetes</taxon>
        <taxon>Catenulisporales</taxon>
        <taxon>Actinospicaceae</taxon>
        <taxon>Actinospica</taxon>
    </lineage>
</organism>
<feature type="transmembrane region" description="Helical" evidence="2">
    <location>
        <begin position="76"/>
        <end position="93"/>
    </location>
</feature>
<accession>A0A941EP77</accession>
<dbReference type="NCBIfam" id="TIGR00254">
    <property type="entry name" value="GGDEF"/>
    <property type="match status" value="1"/>
</dbReference>
<evidence type="ECO:0000256" key="1">
    <source>
        <dbReference type="SAM" id="MobiDB-lite"/>
    </source>
</evidence>
<dbReference type="Proteomes" id="UP000675781">
    <property type="component" value="Unassembled WGS sequence"/>
</dbReference>
<dbReference type="Pfam" id="PF00990">
    <property type="entry name" value="GGDEF"/>
    <property type="match status" value="1"/>
</dbReference>
<feature type="transmembrane region" description="Helical" evidence="2">
    <location>
        <begin position="141"/>
        <end position="160"/>
    </location>
</feature>
<dbReference type="Gene3D" id="3.30.70.270">
    <property type="match status" value="1"/>
</dbReference>
<dbReference type="CDD" id="cd01948">
    <property type="entry name" value="EAL"/>
    <property type="match status" value="1"/>
</dbReference>
<feature type="domain" description="EAL" evidence="3">
    <location>
        <begin position="556"/>
        <end position="814"/>
    </location>
</feature>
<feature type="domain" description="GGDEF" evidence="4">
    <location>
        <begin position="405"/>
        <end position="547"/>
    </location>
</feature>
<dbReference type="PROSITE" id="PS50883">
    <property type="entry name" value="EAL"/>
    <property type="match status" value="1"/>
</dbReference>
<sequence>MARTDRGETEALDAEESLALEADGTSASDSDAAPARHQRSPTRPGARPVMEYATLWFAAAMVLVVIVYYAKPQWELPVWATLGLSCSVAAFVGTRLNRPDKRLPWYLLAAAMFTLINGDTIYNILTDVFHENEPFPSAADASYLFTYPLAAAGIMMMIRLRNPRRDVTALVDALLFASGLTLILWVFIITPTVNQKSVPWFNSAVSVGYPIGDVLLLVVILRLLTGGSVRGPSAILLVTGSLGLMTSDVAYLTVRLYGTWHVGSPADLGWVVFYISWACAALHPSMVDLTRPNPRSSPLATGRVLPLALTALIAPALLLFEALKRSLHDAPVIAVFSAVSFILVIIRLSLQSRQLRYQESVAHSRAMVRELRNRAYHDALTGLANRAKFQERAERAFRRVHESGGAVCMLLIDLDNFKEVNDTLGHRAGDELLKAAARRLQGTVRPGDLAARFGGDEFAVLLADGSPPEGAESLAARLIRTFNAPFLIWDAQADVRASIGVATSADAPPGAQQDEEGDAADILLRNADLALYAAKADGKAVWRRYHPQLYDAAMERMRLRTSLDQAIEREEVFLTYQPIVHLRGTLRVAGFEALVRWQHPEYGLLPPSQFIPLAEETGQIVPLGAWVLGRAIADAAAWNAGRPVREAKHVTVNVSAHQFLEDGMVDEINRKLMSEGLPSELLVLEITETAFLHHHGPEVSRNLNALSALGVRIAVDDFGTGYSSIAYLRDLSIQILKADRSFVDRIAEDKEHLALLQGIVAVATTLGIDVVAEGVETKQQEQLLRAMGCSFGQGFFYSRAVPIDRVAAITAQLEGPGA</sequence>
<gene>
    <name evidence="5" type="ORF">KDL01_12305</name>
</gene>
<dbReference type="Pfam" id="PF00563">
    <property type="entry name" value="EAL"/>
    <property type="match status" value="1"/>
</dbReference>
<keyword evidence="2" id="KW-1133">Transmembrane helix</keyword>
<feature type="compositionally biased region" description="Low complexity" evidence="1">
    <location>
        <begin position="19"/>
        <end position="35"/>
    </location>
</feature>
<feature type="transmembrane region" description="Helical" evidence="2">
    <location>
        <begin position="167"/>
        <end position="188"/>
    </location>
</feature>
<feature type="region of interest" description="Disordered" evidence="1">
    <location>
        <begin position="1"/>
        <end position="45"/>
    </location>
</feature>
<keyword evidence="2" id="KW-0472">Membrane</keyword>
<dbReference type="RefSeq" id="WP_212528572.1">
    <property type="nucleotide sequence ID" value="NZ_JAGSOG010000046.1"/>
</dbReference>
<feature type="transmembrane region" description="Helical" evidence="2">
    <location>
        <begin position="268"/>
        <end position="287"/>
    </location>
</feature>
<comment type="caution">
    <text evidence="5">The sequence shown here is derived from an EMBL/GenBank/DDBJ whole genome shotgun (WGS) entry which is preliminary data.</text>
</comment>
<dbReference type="SUPFAM" id="SSF141868">
    <property type="entry name" value="EAL domain-like"/>
    <property type="match status" value="1"/>
</dbReference>
<dbReference type="SMART" id="SM00267">
    <property type="entry name" value="GGDEF"/>
    <property type="match status" value="1"/>
</dbReference>
<evidence type="ECO:0000259" key="4">
    <source>
        <dbReference type="PROSITE" id="PS50887"/>
    </source>
</evidence>